<dbReference type="GeneTree" id="ENSGT00990000204633"/>
<evidence type="ECO:0000313" key="3">
    <source>
        <dbReference type="Proteomes" id="UP001501920"/>
    </source>
</evidence>
<feature type="transmembrane region" description="Helical" evidence="1">
    <location>
        <begin position="96"/>
        <end position="121"/>
    </location>
</feature>
<dbReference type="STRING" id="42514.ENSPNAP00000035705"/>
<evidence type="ECO:0000313" key="2">
    <source>
        <dbReference type="Ensembl" id="ENSPNAP00000035705.1"/>
    </source>
</evidence>
<keyword evidence="3" id="KW-1185">Reference proteome</keyword>
<protein>
    <submittedName>
        <fullName evidence="2">Uncharacterized protein</fullName>
    </submittedName>
</protein>
<keyword evidence="1" id="KW-1133">Transmembrane helix</keyword>
<evidence type="ECO:0000256" key="1">
    <source>
        <dbReference type="SAM" id="Phobius"/>
    </source>
</evidence>
<proteinExistence type="predicted"/>
<dbReference type="Ensembl" id="ENSPNAT00000029081.2">
    <property type="protein sequence ID" value="ENSPNAP00000035705.1"/>
    <property type="gene ID" value="ENSPNAG00000025907.2"/>
</dbReference>
<keyword evidence="1" id="KW-0812">Transmembrane</keyword>
<reference evidence="2" key="2">
    <citation type="submission" date="2025-08" db="UniProtKB">
        <authorList>
            <consortium name="Ensembl"/>
        </authorList>
    </citation>
    <scope>IDENTIFICATION</scope>
</reference>
<sequence>MPGSYAGHLPQALMSFPGKLLGMKCPVIHLTFHAMALGHRHGLLQSLSGPVHLLCNRATIQLYLHDVGLLLPQGKQAHLHKETQRYLAVFLHQDEVLFQLLFSCVVLPLLAVFSEGLLLILQVYVHKYTNNIPVFIESTLALIANVLSKDGLEIAQTLQCADVAHHSHHDQRRSLNDSDCLHLLSLHMSPIVAMHLPQCVGHASFVAQKRCEVDGLFGVIFGPIAHLPTMPLTPLMGQEAQVAVTRGVEFTVRLEGQHTSTYH</sequence>
<accession>A0A3B4EIK9</accession>
<reference evidence="2" key="3">
    <citation type="submission" date="2025-09" db="UniProtKB">
        <authorList>
            <consortium name="Ensembl"/>
        </authorList>
    </citation>
    <scope>IDENTIFICATION</scope>
</reference>
<keyword evidence="1" id="KW-0472">Membrane</keyword>
<dbReference type="Proteomes" id="UP001501920">
    <property type="component" value="Chromosome 14"/>
</dbReference>
<name>A0A3B4EIK9_PYGNA</name>
<organism evidence="2 3">
    <name type="scientific">Pygocentrus nattereri</name>
    <name type="common">Red-bellied piranha</name>
    <dbReference type="NCBI Taxonomy" id="42514"/>
    <lineage>
        <taxon>Eukaryota</taxon>
        <taxon>Metazoa</taxon>
        <taxon>Chordata</taxon>
        <taxon>Craniata</taxon>
        <taxon>Vertebrata</taxon>
        <taxon>Euteleostomi</taxon>
        <taxon>Actinopterygii</taxon>
        <taxon>Neopterygii</taxon>
        <taxon>Teleostei</taxon>
        <taxon>Ostariophysi</taxon>
        <taxon>Characiformes</taxon>
        <taxon>Characoidei</taxon>
        <taxon>Pygocentrus</taxon>
    </lineage>
</organism>
<dbReference type="AlphaFoldDB" id="A0A3B4EIK9"/>
<dbReference type="OMA" id="DVRTETW"/>
<reference evidence="2 3" key="1">
    <citation type="submission" date="2020-10" db="EMBL/GenBank/DDBJ databases">
        <title>Pygocentrus nattereri (red-bellied piranha) genome, fPygNat1, primary haplotype.</title>
        <authorList>
            <person name="Myers G."/>
            <person name="Meyer A."/>
            <person name="Karagic N."/>
            <person name="Pippel M."/>
            <person name="Winkler S."/>
            <person name="Tracey A."/>
            <person name="Wood J."/>
            <person name="Formenti G."/>
            <person name="Howe K."/>
            <person name="Fedrigo O."/>
            <person name="Jarvis E.D."/>
        </authorList>
    </citation>
    <scope>NUCLEOTIDE SEQUENCE [LARGE SCALE GENOMIC DNA]</scope>
</reference>